<evidence type="ECO:0000313" key="8">
    <source>
        <dbReference type="EMBL" id="GFJ89581.1"/>
    </source>
</evidence>
<dbReference type="PROSITE" id="PS00894">
    <property type="entry name" value="HTH_DEOR_1"/>
    <property type="match status" value="1"/>
</dbReference>
<dbReference type="SUPFAM" id="SSF46785">
    <property type="entry name" value="Winged helix' DNA-binding domain"/>
    <property type="match status" value="1"/>
</dbReference>
<keyword evidence="3" id="KW-0805">Transcription regulation</keyword>
<dbReference type="InterPro" id="IPR036390">
    <property type="entry name" value="WH_DNA-bd_sf"/>
</dbReference>
<dbReference type="SMART" id="SM00420">
    <property type="entry name" value="HTH_DEOR"/>
    <property type="match status" value="1"/>
</dbReference>
<dbReference type="AlphaFoldDB" id="A0A6V8L432"/>
<proteinExistence type="predicted"/>
<evidence type="ECO:0000313" key="9">
    <source>
        <dbReference type="Proteomes" id="UP000482960"/>
    </source>
</evidence>
<keyword evidence="2" id="KW-0678">Repressor</keyword>
<dbReference type="InterPro" id="IPR037171">
    <property type="entry name" value="NagB/RpiA_transferase-like"/>
</dbReference>
<dbReference type="PANTHER" id="PTHR30363">
    <property type="entry name" value="HTH-TYPE TRANSCRIPTIONAL REGULATOR SRLR-RELATED"/>
    <property type="match status" value="1"/>
</dbReference>
<dbReference type="PANTHER" id="PTHR30363:SF4">
    <property type="entry name" value="GLYCEROL-3-PHOSPHATE REGULON REPRESSOR"/>
    <property type="match status" value="1"/>
</dbReference>
<name>A0A6V8L432_9ACTN</name>
<reference evidence="8 9" key="2">
    <citation type="submission" date="2020-03" db="EMBL/GenBank/DDBJ databases">
        <authorList>
            <person name="Ichikawa N."/>
            <person name="Kimura A."/>
            <person name="Kitahashi Y."/>
            <person name="Uohara A."/>
        </authorList>
    </citation>
    <scope>NUCLEOTIDE SEQUENCE [LARGE SCALE GENOMIC DNA]</scope>
    <source>
        <strain evidence="8 9">NBRC 108638</strain>
    </source>
</reference>
<evidence type="ECO:0000256" key="3">
    <source>
        <dbReference type="ARBA" id="ARBA00023015"/>
    </source>
</evidence>
<dbReference type="InterPro" id="IPR018356">
    <property type="entry name" value="Tscrpt_reg_HTH_DeoR_CS"/>
</dbReference>
<dbReference type="SUPFAM" id="SSF100950">
    <property type="entry name" value="NagB/RpiA/CoA transferase-like"/>
    <property type="match status" value="1"/>
</dbReference>
<dbReference type="SMART" id="SM01134">
    <property type="entry name" value="DeoRC"/>
    <property type="match status" value="1"/>
</dbReference>
<dbReference type="InterPro" id="IPR050313">
    <property type="entry name" value="Carb_Metab_HTH_regulators"/>
</dbReference>
<dbReference type="Pfam" id="PF00455">
    <property type="entry name" value="DeoRC"/>
    <property type="match status" value="1"/>
</dbReference>
<organism evidence="8 9">
    <name type="scientific">Phytohabitans rumicis</name>
    <dbReference type="NCBI Taxonomy" id="1076125"/>
    <lineage>
        <taxon>Bacteria</taxon>
        <taxon>Bacillati</taxon>
        <taxon>Actinomycetota</taxon>
        <taxon>Actinomycetes</taxon>
        <taxon>Micromonosporales</taxon>
        <taxon>Micromonosporaceae</taxon>
    </lineage>
</organism>
<dbReference type="Gene3D" id="1.10.10.10">
    <property type="entry name" value="Winged helix-like DNA-binding domain superfamily/Winged helix DNA-binding domain"/>
    <property type="match status" value="1"/>
</dbReference>
<dbReference type="RefSeq" id="WP_173077162.1">
    <property type="nucleotide sequence ID" value="NZ_BAABJB010000002.1"/>
</dbReference>
<dbReference type="InterPro" id="IPR014036">
    <property type="entry name" value="DeoR-like_C"/>
</dbReference>
<dbReference type="GO" id="GO:0003700">
    <property type="term" value="F:DNA-binding transcription factor activity"/>
    <property type="evidence" value="ECO:0007669"/>
    <property type="project" value="InterPro"/>
</dbReference>
<dbReference type="Pfam" id="PF08220">
    <property type="entry name" value="HTH_DeoR"/>
    <property type="match status" value="1"/>
</dbReference>
<keyword evidence="4" id="KW-0238">DNA-binding</keyword>
<keyword evidence="9" id="KW-1185">Reference proteome</keyword>
<dbReference type="PROSITE" id="PS51000">
    <property type="entry name" value="HTH_DEOR_2"/>
    <property type="match status" value="1"/>
</dbReference>
<sequence length="250" mass="26704">MLAQQRHELILRSLRADGPAAVGALAERLGVSQATIRRDLVQLDRAGRLTRVYGGAVSVADPDEPFAEVATVRVEEKDAIVARCAELIKDGDTILLDIGTTAHRLAYTLRGRALTVITSNLAVYEVLAEDSDIQLILLGGVVRRSYRSLVGFLTEDALRQVRADKLFLGTSGVRADGQVMDTTVVEVSIKRAMIAASEQIILLADATKFPGTGVARVCGPEDLDIVVTNTGADPATCARLRDAGVEVIEA</sequence>
<comment type="caution">
    <text evidence="8">The sequence shown here is derived from an EMBL/GenBank/DDBJ whole genome shotgun (WGS) entry which is preliminary data.</text>
</comment>
<dbReference type="Proteomes" id="UP000482960">
    <property type="component" value="Unassembled WGS sequence"/>
</dbReference>
<evidence type="ECO:0000259" key="7">
    <source>
        <dbReference type="PROSITE" id="PS51000"/>
    </source>
</evidence>
<comment type="function">
    <text evidence="6">Repressor of the lactose catabolism operon. Galactose-6-phosphate is the inducer.</text>
</comment>
<keyword evidence="5" id="KW-0804">Transcription</keyword>
<evidence type="ECO:0000256" key="5">
    <source>
        <dbReference type="ARBA" id="ARBA00023163"/>
    </source>
</evidence>
<protein>
    <recommendedName>
        <fullName evidence="1">Lactose phosphotransferase system repressor</fullName>
    </recommendedName>
</protein>
<evidence type="ECO:0000256" key="2">
    <source>
        <dbReference type="ARBA" id="ARBA00022491"/>
    </source>
</evidence>
<evidence type="ECO:0000256" key="6">
    <source>
        <dbReference type="ARBA" id="ARBA00024937"/>
    </source>
</evidence>
<dbReference type="InterPro" id="IPR036388">
    <property type="entry name" value="WH-like_DNA-bd_sf"/>
</dbReference>
<evidence type="ECO:0000256" key="4">
    <source>
        <dbReference type="ARBA" id="ARBA00023125"/>
    </source>
</evidence>
<evidence type="ECO:0000256" key="1">
    <source>
        <dbReference type="ARBA" id="ARBA00021390"/>
    </source>
</evidence>
<accession>A0A6V8L432</accession>
<dbReference type="PRINTS" id="PR00037">
    <property type="entry name" value="HTHLACR"/>
</dbReference>
<dbReference type="InterPro" id="IPR001034">
    <property type="entry name" value="DeoR_HTH"/>
</dbReference>
<reference evidence="8 9" key="1">
    <citation type="submission" date="2020-03" db="EMBL/GenBank/DDBJ databases">
        <title>Whole genome shotgun sequence of Phytohabitans rumicis NBRC 108638.</title>
        <authorList>
            <person name="Komaki H."/>
            <person name="Tamura T."/>
        </authorList>
    </citation>
    <scope>NUCLEOTIDE SEQUENCE [LARGE SCALE GENOMIC DNA]</scope>
    <source>
        <strain evidence="8 9">NBRC 108638</strain>
    </source>
</reference>
<dbReference type="EMBL" id="BLPG01000001">
    <property type="protein sequence ID" value="GFJ89581.1"/>
    <property type="molecule type" value="Genomic_DNA"/>
</dbReference>
<dbReference type="GO" id="GO:0003677">
    <property type="term" value="F:DNA binding"/>
    <property type="evidence" value="ECO:0007669"/>
    <property type="project" value="UniProtKB-KW"/>
</dbReference>
<feature type="domain" description="HTH deoR-type" evidence="7">
    <location>
        <begin position="3"/>
        <end position="58"/>
    </location>
</feature>
<gene>
    <name evidence="8" type="ORF">Prum_032230</name>
</gene>